<protein>
    <submittedName>
        <fullName evidence="1">Lipoprotein</fullName>
    </submittedName>
</protein>
<dbReference type="SUPFAM" id="SSF89392">
    <property type="entry name" value="Prokaryotic lipoproteins and lipoprotein localization factors"/>
    <property type="match status" value="1"/>
</dbReference>
<dbReference type="PROSITE" id="PS51257">
    <property type="entry name" value="PROKAR_LIPOPROTEIN"/>
    <property type="match status" value="1"/>
</dbReference>
<proteinExistence type="predicted"/>
<evidence type="ECO:0000313" key="2">
    <source>
        <dbReference type="Proteomes" id="UP001501303"/>
    </source>
</evidence>
<accession>A0ABN2PV69</accession>
<dbReference type="EMBL" id="BAAAMJ010000070">
    <property type="protein sequence ID" value="GAA1932804.1"/>
    <property type="molecule type" value="Genomic_DNA"/>
</dbReference>
<dbReference type="InterPro" id="IPR029046">
    <property type="entry name" value="LolA/LolB/LppX"/>
</dbReference>
<keyword evidence="2" id="KW-1185">Reference proteome</keyword>
<gene>
    <name evidence="1" type="ORF">GCM10009716_44970</name>
</gene>
<dbReference type="Gene3D" id="2.50.20.20">
    <property type="match status" value="1"/>
</dbReference>
<comment type="caution">
    <text evidence="1">The sequence shown here is derived from an EMBL/GenBank/DDBJ whole genome shotgun (WGS) entry which is preliminary data.</text>
</comment>
<dbReference type="Proteomes" id="UP001501303">
    <property type="component" value="Unassembled WGS sequence"/>
</dbReference>
<evidence type="ECO:0000313" key="1">
    <source>
        <dbReference type="EMBL" id="GAA1932804.1"/>
    </source>
</evidence>
<reference evidence="1 2" key="1">
    <citation type="journal article" date="2019" name="Int. J. Syst. Evol. Microbiol.">
        <title>The Global Catalogue of Microorganisms (GCM) 10K type strain sequencing project: providing services to taxonomists for standard genome sequencing and annotation.</title>
        <authorList>
            <consortium name="The Broad Institute Genomics Platform"/>
            <consortium name="The Broad Institute Genome Sequencing Center for Infectious Disease"/>
            <person name="Wu L."/>
            <person name="Ma J."/>
        </authorList>
    </citation>
    <scope>NUCLEOTIDE SEQUENCE [LARGE SCALE GENOMIC DNA]</scope>
    <source>
        <strain evidence="1 2">JCM 13581</strain>
    </source>
</reference>
<name>A0ABN2PV69_9ACTN</name>
<keyword evidence="1" id="KW-0449">Lipoprotein</keyword>
<organism evidence="1 2">
    <name type="scientific">Streptomyces sodiiphilus</name>
    <dbReference type="NCBI Taxonomy" id="226217"/>
    <lineage>
        <taxon>Bacteria</taxon>
        <taxon>Bacillati</taxon>
        <taxon>Actinomycetota</taxon>
        <taxon>Actinomycetes</taxon>
        <taxon>Kitasatosporales</taxon>
        <taxon>Streptomycetaceae</taxon>
        <taxon>Streptomyces</taxon>
    </lineage>
</organism>
<sequence length="284" mass="29128">MVVRQHGRTGRNAVVAAGCAGLLLALLAVSGCSEQGAAADSGGGAVTRAEPQEVLRQAADVLAGTGSSQARTAMRMASGGTRITLHGEGGFDYTRGVGELLVSLPNQEEPVTELFVDGALYMKNRGAGVPADKWVRLETAELSDGNLVTGGATHPMAAAELLRGVQQAAELGTKEVDGEILWRYQGVTDIAVAAEAAQGRAGEQLAAAIGGFMDTAVPFEAYVDGNGLLRKVRHRFRFASSSAGFPDGIDVVSTVTVYGFGTPVRVALPEPGDIYAGTIGASVG</sequence>